<gene>
    <name evidence="1" type="ORF">Q8P09_03250</name>
</gene>
<keyword evidence="2" id="KW-1185">Reference proteome</keyword>
<name>A0ABT9HF76_9GAMM</name>
<organism evidence="1 2">
    <name type="scientific">Psychrobacter faecalis</name>
    <dbReference type="NCBI Taxonomy" id="180588"/>
    <lineage>
        <taxon>Bacteria</taxon>
        <taxon>Pseudomonadati</taxon>
        <taxon>Pseudomonadota</taxon>
        <taxon>Gammaproteobacteria</taxon>
        <taxon>Moraxellales</taxon>
        <taxon>Moraxellaceae</taxon>
        <taxon>Psychrobacter</taxon>
    </lineage>
</organism>
<dbReference type="RefSeq" id="WP_305935498.1">
    <property type="nucleotide sequence ID" value="NZ_JAVAJI010000003.1"/>
</dbReference>
<reference evidence="1 2" key="1">
    <citation type="submission" date="2023-08" db="EMBL/GenBank/DDBJ databases">
        <authorList>
            <person name="Kumar R."/>
        </authorList>
    </citation>
    <scope>NUCLEOTIDE SEQUENCE [LARGE SCALE GENOMIC DNA]</scope>
    <source>
        <strain evidence="1 2">LUR13</strain>
    </source>
</reference>
<accession>A0ABT9HF76</accession>
<dbReference type="Proteomes" id="UP001228171">
    <property type="component" value="Unassembled WGS sequence"/>
</dbReference>
<comment type="caution">
    <text evidence="1">The sequence shown here is derived from an EMBL/GenBank/DDBJ whole genome shotgun (WGS) entry which is preliminary data.</text>
</comment>
<evidence type="ECO:0000313" key="2">
    <source>
        <dbReference type="Proteomes" id="UP001228171"/>
    </source>
</evidence>
<evidence type="ECO:0000313" key="1">
    <source>
        <dbReference type="EMBL" id="MDP4544094.1"/>
    </source>
</evidence>
<sequence>MIGIIKTSFGRSPSLELTNGEWLKNSMGNKTANLNGGHGGLSPEVNCEGHCAAIAMIDDEPAKALASILLWGSDTNWDWSHYFDEVVYRLATNMMRRCKEDGRGAPQACTHSLTELAWLMARMVLHFELYELWDIYTVKGRLGFSGIAVKASTYTNVWLTYQKQMTHDLFDMVGKADYCVSEYRRQLNNPR</sequence>
<protein>
    <submittedName>
        <fullName evidence="1">Uncharacterized protein</fullName>
    </submittedName>
</protein>
<proteinExistence type="predicted"/>
<dbReference type="EMBL" id="JAVAJI010000003">
    <property type="protein sequence ID" value="MDP4544094.1"/>
    <property type="molecule type" value="Genomic_DNA"/>
</dbReference>